<reference evidence="2" key="1">
    <citation type="submission" date="2023-04" db="EMBL/GenBank/DDBJ databases">
        <authorList>
            <consortium name="ELIXIR-Norway"/>
        </authorList>
    </citation>
    <scope>NUCLEOTIDE SEQUENCE [LARGE SCALE GENOMIC DNA]</scope>
</reference>
<sequence>MTSPMTDKCFWGGNQVYAEGNTQPPTREWRTCRPFNTTVVCGVSLLCPRRTHTHTTWLPSVPVAPWHNPGSVMLLLLKPPSLRLLTSEEAERAATGPAAPGLSRGLNPPCAGSSS</sequence>
<dbReference type="EMBL" id="OX459940">
    <property type="protein sequence ID" value="CAI9174317.1"/>
    <property type="molecule type" value="Genomic_DNA"/>
</dbReference>
<protein>
    <submittedName>
        <fullName evidence="2">Uncharacterized protein</fullName>
    </submittedName>
</protein>
<proteinExistence type="predicted"/>
<name>A0ABN8ZK80_RANTA</name>
<evidence type="ECO:0000256" key="1">
    <source>
        <dbReference type="SAM" id="MobiDB-lite"/>
    </source>
</evidence>
<keyword evidence="3" id="KW-1185">Reference proteome</keyword>
<gene>
    <name evidence="2" type="ORF">MRATA1EN1_LOCUS23279</name>
</gene>
<accession>A0ABN8ZK80</accession>
<dbReference type="Proteomes" id="UP001176941">
    <property type="component" value="Chromosome 4"/>
</dbReference>
<feature type="region of interest" description="Disordered" evidence="1">
    <location>
        <begin position="88"/>
        <end position="115"/>
    </location>
</feature>
<evidence type="ECO:0000313" key="3">
    <source>
        <dbReference type="Proteomes" id="UP001176941"/>
    </source>
</evidence>
<organism evidence="2 3">
    <name type="scientific">Rangifer tarandus platyrhynchus</name>
    <name type="common">Svalbard reindeer</name>
    <dbReference type="NCBI Taxonomy" id="3082113"/>
    <lineage>
        <taxon>Eukaryota</taxon>
        <taxon>Metazoa</taxon>
        <taxon>Chordata</taxon>
        <taxon>Craniata</taxon>
        <taxon>Vertebrata</taxon>
        <taxon>Euteleostomi</taxon>
        <taxon>Mammalia</taxon>
        <taxon>Eutheria</taxon>
        <taxon>Laurasiatheria</taxon>
        <taxon>Artiodactyla</taxon>
        <taxon>Ruminantia</taxon>
        <taxon>Pecora</taxon>
        <taxon>Cervidae</taxon>
        <taxon>Odocoileinae</taxon>
        <taxon>Rangifer</taxon>
    </lineage>
</organism>
<evidence type="ECO:0000313" key="2">
    <source>
        <dbReference type="EMBL" id="CAI9174317.1"/>
    </source>
</evidence>